<name>A0ABU2NY72_9ACTN</name>
<dbReference type="EMBL" id="JAVREQ010000028">
    <property type="protein sequence ID" value="MDT0381942.1"/>
    <property type="molecule type" value="Genomic_DNA"/>
</dbReference>
<evidence type="ECO:0000313" key="2">
    <source>
        <dbReference type="Proteomes" id="UP001183414"/>
    </source>
</evidence>
<sequence length="104" mass="10899">MLDVTPLTDEVDLLADRLRAMPQSALLRGAAAEAHGLAAELARRAQLLEFPGRDPRPLPEAGPFAAGDQLSVAGHDLAVALADSGTPEQLAEVLRLVAEVRATL</sequence>
<accession>A0ABU2NY72</accession>
<keyword evidence="2" id="KW-1185">Reference proteome</keyword>
<organism evidence="1 2">
    <name type="scientific">Streptomyces hazeniae</name>
    <dbReference type="NCBI Taxonomy" id="3075538"/>
    <lineage>
        <taxon>Bacteria</taxon>
        <taxon>Bacillati</taxon>
        <taxon>Actinomycetota</taxon>
        <taxon>Actinomycetes</taxon>
        <taxon>Kitasatosporales</taxon>
        <taxon>Streptomycetaceae</taxon>
        <taxon>Streptomyces</taxon>
    </lineage>
</organism>
<protein>
    <submittedName>
        <fullName evidence="1">Uncharacterized protein</fullName>
    </submittedName>
</protein>
<proteinExistence type="predicted"/>
<comment type="caution">
    <text evidence="1">The sequence shown here is derived from an EMBL/GenBank/DDBJ whole genome shotgun (WGS) entry which is preliminary data.</text>
</comment>
<dbReference type="RefSeq" id="WP_311675592.1">
    <property type="nucleotide sequence ID" value="NZ_JAVREQ010000028.1"/>
</dbReference>
<gene>
    <name evidence="1" type="ORF">RM572_24575</name>
</gene>
<reference evidence="2" key="1">
    <citation type="submission" date="2023-07" db="EMBL/GenBank/DDBJ databases">
        <title>30 novel species of actinomycetes from the DSMZ collection.</title>
        <authorList>
            <person name="Nouioui I."/>
        </authorList>
    </citation>
    <scope>NUCLEOTIDE SEQUENCE [LARGE SCALE GENOMIC DNA]</scope>
    <source>
        <strain evidence="2">DSM 42041</strain>
    </source>
</reference>
<dbReference type="Proteomes" id="UP001183414">
    <property type="component" value="Unassembled WGS sequence"/>
</dbReference>
<evidence type="ECO:0000313" key="1">
    <source>
        <dbReference type="EMBL" id="MDT0381942.1"/>
    </source>
</evidence>